<evidence type="ECO:0000313" key="2">
    <source>
        <dbReference type="Proteomes" id="UP000320209"/>
    </source>
</evidence>
<evidence type="ECO:0000313" key="1">
    <source>
        <dbReference type="EMBL" id="TQL68349.1"/>
    </source>
</evidence>
<dbReference type="AlphaFoldDB" id="A0A543A762"/>
<sequence length="49" mass="5039">MAVWLLIALGLAVLVVVAALGALVWVVSGRASSERANIQHNFGPNGPSI</sequence>
<gene>
    <name evidence="1" type="ORF">FB381_2238</name>
</gene>
<organism evidence="1 2">
    <name type="scientific">Nocardioides albertanoniae</name>
    <dbReference type="NCBI Taxonomy" id="1175486"/>
    <lineage>
        <taxon>Bacteria</taxon>
        <taxon>Bacillati</taxon>
        <taxon>Actinomycetota</taxon>
        <taxon>Actinomycetes</taxon>
        <taxon>Propionibacteriales</taxon>
        <taxon>Nocardioidaceae</taxon>
        <taxon>Nocardioides</taxon>
    </lineage>
</organism>
<accession>A0A543A762</accession>
<keyword evidence="2" id="KW-1185">Reference proteome</keyword>
<dbReference type="Proteomes" id="UP000320209">
    <property type="component" value="Unassembled WGS sequence"/>
</dbReference>
<protein>
    <submittedName>
        <fullName evidence="1">Uncharacterized protein</fullName>
    </submittedName>
</protein>
<proteinExistence type="predicted"/>
<name>A0A543A762_9ACTN</name>
<dbReference type="EMBL" id="VFOV01000001">
    <property type="protein sequence ID" value="TQL68349.1"/>
    <property type="molecule type" value="Genomic_DNA"/>
</dbReference>
<comment type="caution">
    <text evidence="1">The sequence shown here is derived from an EMBL/GenBank/DDBJ whole genome shotgun (WGS) entry which is preliminary data.</text>
</comment>
<reference evidence="1 2" key="1">
    <citation type="submission" date="2019-06" db="EMBL/GenBank/DDBJ databases">
        <title>Sequencing the genomes of 1000 actinobacteria strains.</title>
        <authorList>
            <person name="Klenk H.-P."/>
        </authorList>
    </citation>
    <scope>NUCLEOTIDE SEQUENCE [LARGE SCALE GENOMIC DNA]</scope>
    <source>
        <strain evidence="1 2">DSM 25218</strain>
    </source>
</reference>